<feature type="compositionally biased region" description="Basic and acidic residues" evidence="1">
    <location>
        <begin position="395"/>
        <end position="426"/>
    </location>
</feature>
<proteinExistence type="predicted"/>
<dbReference type="Gene3D" id="3.90.190.10">
    <property type="entry name" value="Protein tyrosine phosphatase superfamily"/>
    <property type="match status" value="1"/>
</dbReference>
<sequence>MSVQRSSSSEMAESPPIIGTSPSNGHHTNPLPLRRCLPPPSSCIATQTTFPFPSFLNECEQVGGLACGDGAGESNHRTGNECIFSKSSAFMRMDPNEAVQAQCSSSAEFSPLPLLKTLSGSTSRSHSYEAIDLSVDNTSENGSGDREDDADHIAGYESDSDRASDVASEDSDDDELEEESILSDDREMRNEPSPKVQYFGEKSISNVHGCKAMQLESSGYQCDSGSNGSDDDDESSNLARPWSKASKGDYHGKEGSSCASSSSGASASISETSHCPGRGVDLVLETSAFSDADDEASSTDAAVIQCNQSASDNDDDSSVDDENTISSGEDCALTRMDGDANSLPFVIESDDLQKTLDDIDELGSLGSRSDVCSRSEEYIDLRFNEEIEEDEDDQNKDKDGNVLEDPKLSDGKERTNIDSEFERALDDSDQDDEADADDVLSTNKEELEAESAALQCFNVHNDAEDNNEIAKNMDGDEVYRTIRKPEGSLLKVEDVSQVMELIESEEENISAVAEALEFDFWTTKLLRKVAGFLKQSLQNRSQVPLVLPPATDTDFWVGNILAIVMPDSPLFESLSNPYLQERVSKLLYNAFNDELTSADVTLVKKSPDDQIVASNKGQVYVGSMNSTESRLAMALLGIKHIIIIASDPPDELWTKDGMKYSIHVLPSCNDQTPTVYDIIEACAVEIADFLNTNNCISEDERGSVLVACSTGNDYACAVGATFLANSLQIDAMSAVEMMQHLRPAANVELSWLPPTWQMFSPPPAPAHLLTPLSKRILSSQRLSLLGDTPKRARCSLEKNRKFSDEEPSEMPDLPAFSLGDSYADKQNPNGICDDLYVLSQNEAYKPSEDDLKQIQQNQQRQLKDELTESVGFKSNSSASPVPLLTPPMTPQHVSGDDEIVEWPSNLTVDAAITSSIDLPRITSQELNQLGAPNPSKSSGLHTSQPSIMVPRYDDVSTGLTPRLNSINFNHSYI</sequence>
<feature type="region of interest" description="Disordered" evidence="1">
    <location>
        <begin position="218"/>
        <end position="277"/>
    </location>
</feature>
<evidence type="ECO:0000313" key="2">
    <source>
        <dbReference type="EMBL" id="CAD9611724.1"/>
    </source>
</evidence>
<feature type="compositionally biased region" description="Basic and acidic residues" evidence="1">
    <location>
        <begin position="143"/>
        <end position="164"/>
    </location>
</feature>
<feature type="compositionally biased region" description="Polar residues" evidence="1">
    <location>
        <begin position="934"/>
        <end position="946"/>
    </location>
</feature>
<feature type="compositionally biased region" description="Low complexity" evidence="1">
    <location>
        <begin position="256"/>
        <end position="273"/>
    </location>
</feature>
<feature type="compositionally biased region" description="Polar residues" evidence="1">
    <location>
        <begin position="1"/>
        <end position="11"/>
    </location>
</feature>
<organism evidence="2">
    <name type="scientific">Leptocylindrus danicus</name>
    <dbReference type="NCBI Taxonomy" id="163516"/>
    <lineage>
        <taxon>Eukaryota</taxon>
        <taxon>Sar</taxon>
        <taxon>Stramenopiles</taxon>
        <taxon>Ochrophyta</taxon>
        <taxon>Bacillariophyta</taxon>
        <taxon>Coscinodiscophyceae</taxon>
        <taxon>Chaetocerotophycidae</taxon>
        <taxon>Leptocylindrales</taxon>
        <taxon>Leptocylindraceae</taxon>
        <taxon>Leptocylindrus</taxon>
    </lineage>
</organism>
<accession>A0A7S2LQ14</accession>
<feature type="compositionally biased region" description="Basic and acidic residues" evidence="1">
    <location>
        <begin position="183"/>
        <end position="192"/>
    </location>
</feature>
<dbReference type="SUPFAM" id="SSF52799">
    <property type="entry name" value="(Phosphotyrosine protein) phosphatases II"/>
    <property type="match status" value="1"/>
</dbReference>
<dbReference type="AlphaFoldDB" id="A0A7S2LQ14"/>
<gene>
    <name evidence="2" type="ORF">LDAN0321_LOCUS20191</name>
</gene>
<feature type="region of interest" description="Disordered" evidence="1">
    <location>
        <begin position="381"/>
        <end position="438"/>
    </location>
</feature>
<reference evidence="2" key="1">
    <citation type="submission" date="2021-01" db="EMBL/GenBank/DDBJ databases">
        <authorList>
            <person name="Corre E."/>
            <person name="Pelletier E."/>
            <person name="Niang G."/>
            <person name="Scheremetjew M."/>
            <person name="Finn R."/>
            <person name="Kale V."/>
            <person name="Holt S."/>
            <person name="Cochrane G."/>
            <person name="Meng A."/>
            <person name="Brown T."/>
            <person name="Cohen L."/>
        </authorList>
    </citation>
    <scope>NUCLEOTIDE SEQUENCE</scope>
    <source>
        <strain evidence="2">B650</strain>
    </source>
</reference>
<dbReference type="EMBL" id="HBGY01032303">
    <property type="protein sequence ID" value="CAD9611724.1"/>
    <property type="molecule type" value="Transcribed_RNA"/>
</dbReference>
<evidence type="ECO:0000256" key="1">
    <source>
        <dbReference type="SAM" id="MobiDB-lite"/>
    </source>
</evidence>
<protein>
    <submittedName>
        <fullName evidence="2">Uncharacterized protein</fullName>
    </submittedName>
</protein>
<feature type="region of interest" description="Disordered" evidence="1">
    <location>
        <begin position="131"/>
        <end position="201"/>
    </location>
</feature>
<feature type="region of interest" description="Disordered" evidence="1">
    <location>
        <begin position="307"/>
        <end position="337"/>
    </location>
</feature>
<feature type="region of interest" description="Disordered" evidence="1">
    <location>
        <begin position="1"/>
        <end position="32"/>
    </location>
</feature>
<name>A0A7S2LQ14_9STRA</name>
<feature type="region of interest" description="Disordered" evidence="1">
    <location>
        <begin position="870"/>
        <end position="892"/>
    </location>
</feature>
<feature type="region of interest" description="Disordered" evidence="1">
    <location>
        <begin position="927"/>
        <end position="946"/>
    </location>
</feature>
<dbReference type="InterPro" id="IPR029021">
    <property type="entry name" value="Prot-tyrosine_phosphatase-like"/>
</dbReference>
<feature type="compositionally biased region" description="Acidic residues" evidence="1">
    <location>
        <begin position="427"/>
        <end position="438"/>
    </location>
</feature>
<feature type="compositionally biased region" description="Acidic residues" evidence="1">
    <location>
        <begin position="312"/>
        <end position="323"/>
    </location>
</feature>
<feature type="compositionally biased region" description="Acidic residues" evidence="1">
    <location>
        <begin position="167"/>
        <end position="182"/>
    </location>
</feature>